<keyword evidence="8" id="KW-1185">Reference proteome</keyword>
<keyword evidence="2" id="KW-0677">Repeat</keyword>
<evidence type="ECO:0000256" key="3">
    <source>
        <dbReference type="ARBA" id="ARBA00022771"/>
    </source>
</evidence>
<dbReference type="KEGG" id="ccin:107265405"/>
<dbReference type="PROSITE" id="PS50157">
    <property type="entry name" value="ZINC_FINGER_C2H2_2"/>
    <property type="match status" value="2"/>
</dbReference>
<dbReference type="RefSeq" id="XP_015590320.1">
    <property type="nucleotide sequence ID" value="XM_015734834.2"/>
</dbReference>
<feature type="region of interest" description="Disordered" evidence="6">
    <location>
        <begin position="1985"/>
        <end position="2018"/>
    </location>
</feature>
<feature type="compositionally biased region" description="Polar residues" evidence="6">
    <location>
        <begin position="1374"/>
        <end position="1392"/>
    </location>
</feature>
<protein>
    <submittedName>
        <fullName evidence="9 10">Uncharacterized protein LOC107265405 isoform X1</fullName>
    </submittedName>
</protein>
<evidence type="ECO:0000313" key="8">
    <source>
        <dbReference type="Proteomes" id="UP000694920"/>
    </source>
</evidence>
<dbReference type="PROSITE" id="PS00028">
    <property type="entry name" value="ZINC_FINGER_C2H2_1"/>
    <property type="match status" value="7"/>
</dbReference>
<feature type="region of interest" description="Disordered" evidence="6">
    <location>
        <begin position="2024"/>
        <end position="2043"/>
    </location>
</feature>
<dbReference type="Gene3D" id="3.30.160.60">
    <property type="entry name" value="Classic Zinc Finger"/>
    <property type="match status" value="1"/>
</dbReference>
<keyword evidence="1" id="KW-0479">Metal-binding</keyword>
<feature type="region of interest" description="Disordered" evidence="6">
    <location>
        <begin position="1360"/>
        <end position="1408"/>
    </location>
</feature>
<feature type="region of interest" description="Disordered" evidence="6">
    <location>
        <begin position="251"/>
        <end position="351"/>
    </location>
</feature>
<dbReference type="PANTHER" id="PTHR24408:SF64">
    <property type="entry name" value="LINKING IMMUNITY AND METABOLISM-RELATED"/>
    <property type="match status" value="1"/>
</dbReference>
<feature type="region of interest" description="Disordered" evidence="6">
    <location>
        <begin position="1254"/>
        <end position="1293"/>
    </location>
</feature>
<evidence type="ECO:0000313" key="9">
    <source>
        <dbReference type="RefSeq" id="XP_015590319.1"/>
    </source>
</evidence>
<feature type="compositionally biased region" description="Polar residues" evidence="6">
    <location>
        <begin position="718"/>
        <end position="759"/>
    </location>
</feature>
<feature type="compositionally biased region" description="Polar residues" evidence="6">
    <location>
        <begin position="256"/>
        <end position="265"/>
    </location>
</feature>
<feature type="region of interest" description="Disordered" evidence="6">
    <location>
        <begin position="703"/>
        <end position="759"/>
    </location>
</feature>
<dbReference type="GO" id="GO:0043565">
    <property type="term" value="F:sequence-specific DNA binding"/>
    <property type="evidence" value="ECO:0007669"/>
    <property type="project" value="TreeGrafter"/>
</dbReference>
<feature type="compositionally biased region" description="Basic and acidic residues" evidence="6">
    <location>
        <begin position="1254"/>
        <end position="1265"/>
    </location>
</feature>
<evidence type="ECO:0000256" key="5">
    <source>
        <dbReference type="PROSITE-ProRule" id="PRU00042"/>
    </source>
</evidence>
<evidence type="ECO:0000259" key="7">
    <source>
        <dbReference type="PROSITE" id="PS50157"/>
    </source>
</evidence>
<feature type="region of interest" description="Disordered" evidence="6">
    <location>
        <begin position="570"/>
        <end position="635"/>
    </location>
</feature>
<dbReference type="GO" id="GO:0005634">
    <property type="term" value="C:nucleus"/>
    <property type="evidence" value="ECO:0007669"/>
    <property type="project" value="TreeGrafter"/>
</dbReference>
<accession>A0AAJ7BNV6</accession>
<proteinExistence type="predicted"/>
<evidence type="ECO:0000256" key="1">
    <source>
        <dbReference type="ARBA" id="ARBA00022723"/>
    </source>
</evidence>
<dbReference type="SMART" id="SM00355">
    <property type="entry name" value="ZnF_C2H2"/>
    <property type="match status" value="15"/>
</dbReference>
<dbReference type="GO" id="GO:0000981">
    <property type="term" value="F:DNA-binding transcription factor activity, RNA polymerase II-specific"/>
    <property type="evidence" value="ECO:0007669"/>
    <property type="project" value="TreeGrafter"/>
</dbReference>
<evidence type="ECO:0000256" key="2">
    <source>
        <dbReference type="ARBA" id="ARBA00022737"/>
    </source>
</evidence>
<name>A0AAJ7BNV6_CEPCN</name>
<feature type="compositionally biased region" description="Polar residues" evidence="6">
    <location>
        <begin position="337"/>
        <end position="347"/>
    </location>
</feature>
<dbReference type="GO" id="GO:0008270">
    <property type="term" value="F:zinc ion binding"/>
    <property type="evidence" value="ECO:0007669"/>
    <property type="project" value="UniProtKB-KW"/>
</dbReference>
<feature type="compositionally biased region" description="Polar residues" evidence="6">
    <location>
        <begin position="1266"/>
        <end position="1279"/>
    </location>
</feature>
<dbReference type="GeneID" id="107265405"/>
<keyword evidence="3 5" id="KW-0863">Zinc-finger</keyword>
<feature type="compositionally biased region" description="Low complexity" evidence="6">
    <location>
        <begin position="584"/>
        <end position="593"/>
    </location>
</feature>
<sequence>MEELDIQSKPSEEITNMSDILDDLSHKSMAVMENKSIRATTDTETEANNLKSDTCHWRDMLKLCTPLSIRLTHLSNDILKKFIVPKKNVTQKLSGSIKNLVMDSRDYRSRKRKKRNASAKFKYARKKKKTVLDKTSHLSESDESCILKSCTLTSPNDNASAAPACASEEYIRSEKIINKSAMDKVLDGPISMEHTGKVDTTSVQCLNENTQERTQAEKNNTETEESRYQDYVRNILMEYCYSYGNLSHMSKEMNDNENSSDTKSTTGDRRRSNEDCCDDQIPSWNSRKRRKNVQLNSKDETIVNRKSPKKKRQQRSQKNLTLTPTKDDSRRPVFIQRTKSPSCTSPAADQEVVKTGTDSPKKLKIQLMKLENVSGVYTPIESTDMILENERDVFSSMNNDNDSVVGSEGISDAETVVDSVFTEESRNGIETQESDHALDSIPIIALEKKSGSGSEISEVSTERDLEIVEKQRKTSVSSGEIVCLDSESDVYINEVDEAIDIDGILRLRYGIRKNPVVLLEKLNPIHNYVSTNVYQDDHDVSDVFEGSDSTSSDSEIVMFVRKRKSSSVWSRRISSSSEEEHGSSIKSVSMSGSSKDKDDKNRSPISRTTNTREETPEVFVINQTSGISKDTSLEGSEHVATIATQAKKKVSQPENTNNLSPKNIVENPDIIECHSDSSDSDIQVLSVIMNFNIPSETCENIGTNSPSTALSPKKSPSKLCTDNTDSVVMSDTNETPIADTQSPMENTQTPSGSKITPVSTTPRLSCHICNRKYVRKRSLKIHMELQHNNDSTKKFSNPDTTSSTTQECSNTKECLDCGICSKKFVSKKAFVDHVFTHQSEAQQDYRSAPDKRSRSVWLDLYGLKDKNAEDQHVEKSKKDKKDPSSDKRLRKEDQIISSLTTSPKEVVVCPCHPNNGLLNDQDSSVYIEMVLLCEHCNVVFRRKECLETHYRISAQCSVNRTSGRVPKLYCTACHVTVESLSVLRHHLEMHPRLQIRGIVTFLCNICKVIFFGIGSIFRRHWFSHIKNPLFVASRYSFPKISVMKALENYNVSAEERMQVAQAAKLAENIKYVLIAEHVCRHCKLPFGSEADLTNHSTSCSSINNISNVTNALNDGTTCSTCQKTFTDKSNYDIHVGKCHAMADGSSSAKSNDSTSDCKICHMICETEDQLTLHQNIHSSANLLLCCRCGVSFSAVEHFNTHIKATCTICDKQFDCQKRCQDHLSSHFTNLAISERPQESSTKTRTSCDTNLEVDKSTARRNHVENTEVTLSLGSSSLQARRSDAPHQSKSQSEVRYLIIRDEVTKLPKQVVTITPAGNTSNTSCISEEAEQQTRILKEILSITNAPKKVANIVEAQPANIEKNPLASGEEKDTATSTDTEVLTDSSETSSTGGMPCSSKNEKTPKPGFLRVKSMSELLEKRDKKAYICETCGLPCTSAANLAEHSNTHVIHQVANKKTLPLVNIVQRIVDQDTLTLLNQYIASNKLTLQPIRSNITDATPNNFNTEITTNVNNTRANNEGNCGNAAAFTPCVICGTMFNATENPIHCQPTTTSTGQANMHTNAEVYQPVANNKTQSIENASTFNTAVHRSPFVTYTSNAIGREPPVSAVNSVNVNLNMNQQVAPSSNSQCTNLTYNTTNLPSVQSQIPSRLPPPYSAPTNIHSNTLPKNMNGTTTSSINSHCIVPRPPMRPQYPYRAISQSGNKSVAAKPSNSSISSSTSSTNNDMQPITTDAPIGSTRPSGYSMNYDILNVPLQQSQSDIILRTESHVTRKPAHQSISHTIHHLPEQPSQIGSQRPAQLSNFINQPKTTQTYQQTSQQTTREQPCKDLSSGLIFTCPCCKDFTCTTAEEFKLHRTRHTKSQPIQPSKSYCASTSDVELGARSSSYSPVTNQQVRPSSNEPLYVCNKCHTFRTTNHVELQEHMKQHHKSYICQLCHVYKCKSTTLMQEHINLHLDGKIAPHAVRHTLQVDGKIVSKIIAPQLPSSSFSETSHRADVRSSPVHQMQPTQVTNKQYSPCEFRSNGDSQVLDHERSDTLNSCSKNQARERSEIKKTVYYFCKVCKPVPVFQTVAELQQHQASLHP</sequence>
<dbReference type="RefSeq" id="XP_015590319.1">
    <property type="nucleotide sequence ID" value="XM_015734833.2"/>
</dbReference>
<keyword evidence="4" id="KW-0862">Zinc</keyword>
<feature type="compositionally biased region" description="Polar residues" evidence="6">
    <location>
        <begin position="2000"/>
        <end position="2014"/>
    </location>
</feature>
<feature type="compositionally biased region" description="Basic residues" evidence="6">
    <location>
        <begin position="306"/>
        <end position="315"/>
    </location>
</feature>
<evidence type="ECO:0000256" key="6">
    <source>
        <dbReference type="SAM" id="MobiDB-lite"/>
    </source>
</evidence>
<gene>
    <name evidence="9 10" type="primary">LOC107265405</name>
</gene>
<dbReference type="Proteomes" id="UP000694920">
    <property type="component" value="Unplaced"/>
</dbReference>
<feature type="compositionally biased region" description="Low complexity" evidence="6">
    <location>
        <begin position="1711"/>
        <end position="1724"/>
    </location>
</feature>
<feature type="compositionally biased region" description="Polar residues" evidence="6">
    <location>
        <begin position="621"/>
        <end position="630"/>
    </location>
</feature>
<feature type="domain" description="C2H2-type" evidence="7">
    <location>
        <begin position="764"/>
        <end position="792"/>
    </location>
</feature>
<dbReference type="PANTHER" id="PTHR24408">
    <property type="entry name" value="ZINC FINGER PROTEIN"/>
    <property type="match status" value="1"/>
</dbReference>
<feature type="region of interest" description="Disordered" evidence="6">
    <location>
        <begin position="1680"/>
        <end position="1740"/>
    </location>
</feature>
<evidence type="ECO:0000256" key="4">
    <source>
        <dbReference type="ARBA" id="ARBA00022833"/>
    </source>
</evidence>
<reference evidence="9 10" key="1">
    <citation type="submission" date="2025-04" db="UniProtKB">
        <authorList>
            <consortium name="RefSeq"/>
        </authorList>
    </citation>
    <scope>IDENTIFICATION</scope>
</reference>
<evidence type="ECO:0000313" key="10">
    <source>
        <dbReference type="RefSeq" id="XP_015590320.1"/>
    </source>
</evidence>
<feature type="region of interest" description="Disordered" evidence="6">
    <location>
        <begin position="869"/>
        <end position="894"/>
    </location>
</feature>
<feature type="domain" description="C2H2-type" evidence="7">
    <location>
        <begin position="815"/>
        <end position="842"/>
    </location>
</feature>
<organism evidence="8 9">
    <name type="scientific">Cephus cinctus</name>
    <name type="common">Wheat stem sawfly</name>
    <dbReference type="NCBI Taxonomy" id="211228"/>
    <lineage>
        <taxon>Eukaryota</taxon>
        <taxon>Metazoa</taxon>
        <taxon>Ecdysozoa</taxon>
        <taxon>Arthropoda</taxon>
        <taxon>Hexapoda</taxon>
        <taxon>Insecta</taxon>
        <taxon>Pterygota</taxon>
        <taxon>Neoptera</taxon>
        <taxon>Endopterygota</taxon>
        <taxon>Hymenoptera</taxon>
        <taxon>Cephoidea</taxon>
        <taxon>Cephidae</taxon>
        <taxon>Cephus</taxon>
    </lineage>
</organism>
<dbReference type="InterPro" id="IPR013087">
    <property type="entry name" value="Znf_C2H2_type"/>
</dbReference>